<sequence>MVPKWQLDGNGNGYGNEDGNGDENGDGNGERDEDDDEHGDWDWDCDGYGDRDGDEDNIFLFIDEDDNGDWDGNEDGDGNGVGMGMSIRMRMTMSMGIGIGMAMGIGMGMRISMRMRMRMGIGWGLDGDGDWDVDEDGDGDGMAMGMGMGMGMRMRMRINLIKSMLDVSECYKTLDAAGPTIFAQIAMAPEVHPAGRAPFRNLGGFCVISYASGRIRHKGCLGESFHQSVADCRRARREIFHRHKYPSSVSEHRQRDSCLTGDGAARSDRAQLMMMLGAQRFDSRSRRLRFERVDRGVRTAKKSDGNTMGAICAPSSILTLIPCSSPKSVMVGEDVIGLIWSGISNRRRSTMGFCDESCPFEHPRIFNGAWHRSRRRSINQLSDVIYAFGSFVRSNQDECLWMMLELSNHSRPVKKGGLKHPLGDTPNRHSCVKFPSKVFPISSISLRPFLLERAGTVEVHELQSKRQDPALDLTPLGNTNGAGTKTTFHCCTSLRQNVALKFTAVSPCNYAALTVAFRAKSEQAANDCRLLGNDIEELQSKQFEPGLFRTRRNYPDRQTTEQDHKKEKNYRSGSG</sequence>
<keyword evidence="4" id="KW-1185">Reference proteome</keyword>
<dbReference type="Proteomes" id="UP000719412">
    <property type="component" value="Unassembled WGS sequence"/>
</dbReference>
<reference evidence="3" key="2">
    <citation type="submission" date="2021-08" db="EMBL/GenBank/DDBJ databases">
        <authorList>
            <person name="Eriksson T."/>
        </authorList>
    </citation>
    <scope>NUCLEOTIDE SEQUENCE</scope>
    <source>
        <strain evidence="3">Stoneville</strain>
        <tissue evidence="3">Whole head</tissue>
    </source>
</reference>
<feature type="compositionally biased region" description="Basic and acidic residues" evidence="1">
    <location>
        <begin position="553"/>
        <end position="575"/>
    </location>
</feature>
<keyword evidence="2" id="KW-1133">Transmembrane helix</keyword>
<keyword evidence="2" id="KW-0472">Membrane</keyword>
<proteinExistence type="predicted"/>
<evidence type="ECO:0000256" key="2">
    <source>
        <dbReference type="SAM" id="Phobius"/>
    </source>
</evidence>
<name>A0A8J6HSL2_TENMO</name>
<feature type="region of interest" description="Disordered" evidence="1">
    <location>
        <begin position="1"/>
        <end position="47"/>
    </location>
</feature>
<reference evidence="3" key="1">
    <citation type="journal article" date="2020" name="J Insects Food Feed">
        <title>The yellow mealworm (Tenebrio molitor) genome: a resource for the emerging insects as food and feed industry.</title>
        <authorList>
            <person name="Eriksson T."/>
            <person name="Andere A."/>
            <person name="Kelstrup H."/>
            <person name="Emery V."/>
            <person name="Picard C."/>
        </authorList>
    </citation>
    <scope>NUCLEOTIDE SEQUENCE</scope>
    <source>
        <strain evidence="3">Stoneville</strain>
        <tissue evidence="3">Whole head</tissue>
    </source>
</reference>
<evidence type="ECO:0000313" key="3">
    <source>
        <dbReference type="EMBL" id="KAH0819597.1"/>
    </source>
</evidence>
<dbReference type="AlphaFoldDB" id="A0A8J6HSL2"/>
<accession>A0A8J6HSL2</accession>
<organism evidence="3 4">
    <name type="scientific">Tenebrio molitor</name>
    <name type="common">Yellow mealworm beetle</name>
    <dbReference type="NCBI Taxonomy" id="7067"/>
    <lineage>
        <taxon>Eukaryota</taxon>
        <taxon>Metazoa</taxon>
        <taxon>Ecdysozoa</taxon>
        <taxon>Arthropoda</taxon>
        <taxon>Hexapoda</taxon>
        <taxon>Insecta</taxon>
        <taxon>Pterygota</taxon>
        <taxon>Neoptera</taxon>
        <taxon>Endopterygota</taxon>
        <taxon>Coleoptera</taxon>
        <taxon>Polyphaga</taxon>
        <taxon>Cucujiformia</taxon>
        <taxon>Tenebrionidae</taxon>
        <taxon>Tenebrio</taxon>
    </lineage>
</organism>
<comment type="caution">
    <text evidence="3">The sequence shown here is derived from an EMBL/GenBank/DDBJ whole genome shotgun (WGS) entry which is preliminary data.</text>
</comment>
<feature type="compositionally biased region" description="Acidic residues" evidence="1">
    <location>
        <begin position="19"/>
        <end position="47"/>
    </location>
</feature>
<gene>
    <name evidence="3" type="ORF">GEV33_003194</name>
</gene>
<evidence type="ECO:0000313" key="4">
    <source>
        <dbReference type="Proteomes" id="UP000719412"/>
    </source>
</evidence>
<dbReference type="EMBL" id="JABDTM020014167">
    <property type="protein sequence ID" value="KAH0819597.1"/>
    <property type="molecule type" value="Genomic_DNA"/>
</dbReference>
<feature type="transmembrane region" description="Helical" evidence="2">
    <location>
        <begin position="91"/>
        <end position="109"/>
    </location>
</feature>
<evidence type="ECO:0000256" key="1">
    <source>
        <dbReference type="SAM" id="MobiDB-lite"/>
    </source>
</evidence>
<protein>
    <submittedName>
        <fullName evidence="3">Uncharacterized protein</fullName>
    </submittedName>
</protein>
<feature type="region of interest" description="Disordered" evidence="1">
    <location>
        <begin position="546"/>
        <end position="575"/>
    </location>
</feature>
<keyword evidence="2" id="KW-0812">Transmembrane</keyword>